<sequence>MKLQKRKKKPRLIAISHKNRTLSAQRVAIPSVFPGAFETNKKNLNEYCGSTLNRRGALLQWSEGCWRVYGVVPTFAVQFLRAVVDCVCVVGQYSISRTASRIPTAINPQRRAWTGLFYLLAPEMLTIGKEFFLFFFSHFLGALIVVFLRCPLAIGEVATSPVRHWRRDVKKKMVSKNLRI</sequence>
<dbReference type="Proteomes" id="UP000499080">
    <property type="component" value="Unassembled WGS sequence"/>
</dbReference>
<keyword evidence="3" id="KW-1185">Reference proteome</keyword>
<dbReference type="EMBL" id="BGPR01000018">
    <property type="protein sequence ID" value="GBL79335.1"/>
    <property type="molecule type" value="Genomic_DNA"/>
</dbReference>
<protein>
    <submittedName>
        <fullName evidence="2">Uncharacterized protein</fullName>
    </submittedName>
</protein>
<keyword evidence="1" id="KW-1133">Transmembrane helix</keyword>
<feature type="transmembrane region" description="Helical" evidence="1">
    <location>
        <begin position="131"/>
        <end position="154"/>
    </location>
</feature>
<comment type="caution">
    <text evidence="2">The sequence shown here is derived from an EMBL/GenBank/DDBJ whole genome shotgun (WGS) entry which is preliminary data.</text>
</comment>
<accession>A0A4Y2AJI1</accession>
<keyword evidence="1" id="KW-0472">Membrane</keyword>
<proteinExistence type="predicted"/>
<keyword evidence="1" id="KW-0812">Transmembrane</keyword>
<evidence type="ECO:0000256" key="1">
    <source>
        <dbReference type="SAM" id="Phobius"/>
    </source>
</evidence>
<name>A0A4Y2AJI1_ARAVE</name>
<gene>
    <name evidence="2" type="ORF">AVEN_92537_1</name>
</gene>
<evidence type="ECO:0000313" key="2">
    <source>
        <dbReference type="EMBL" id="GBL79335.1"/>
    </source>
</evidence>
<dbReference type="AlphaFoldDB" id="A0A4Y2AJI1"/>
<organism evidence="2 3">
    <name type="scientific">Araneus ventricosus</name>
    <name type="common">Orbweaver spider</name>
    <name type="synonym">Epeira ventricosa</name>
    <dbReference type="NCBI Taxonomy" id="182803"/>
    <lineage>
        <taxon>Eukaryota</taxon>
        <taxon>Metazoa</taxon>
        <taxon>Ecdysozoa</taxon>
        <taxon>Arthropoda</taxon>
        <taxon>Chelicerata</taxon>
        <taxon>Arachnida</taxon>
        <taxon>Araneae</taxon>
        <taxon>Araneomorphae</taxon>
        <taxon>Entelegynae</taxon>
        <taxon>Araneoidea</taxon>
        <taxon>Araneidae</taxon>
        <taxon>Araneus</taxon>
    </lineage>
</organism>
<reference evidence="2 3" key="1">
    <citation type="journal article" date="2019" name="Sci. Rep.">
        <title>Orb-weaving spider Araneus ventricosus genome elucidates the spidroin gene catalogue.</title>
        <authorList>
            <person name="Kono N."/>
            <person name="Nakamura H."/>
            <person name="Ohtoshi R."/>
            <person name="Moran D.A.P."/>
            <person name="Shinohara A."/>
            <person name="Yoshida Y."/>
            <person name="Fujiwara M."/>
            <person name="Mori M."/>
            <person name="Tomita M."/>
            <person name="Arakawa K."/>
        </authorList>
    </citation>
    <scope>NUCLEOTIDE SEQUENCE [LARGE SCALE GENOMIC DNA]</scope>
</reference>
<evidence type="ECO:0000313" key="3">
    <source>
        <dbReference type="Proteomes" id="UP000499080"/>
    </source>
</evidence>